<evidence type="ECO:0000313" key="1">
    <source>
        <dbReference type="EMBL" id="CAN0296324.1"/>
    </source>
</evidence>
<proteinExistence type="predicted"/>
<organism evidence="1 2">
    <name type="scientific">Rangifer tarandus platyrhynchus</name>
    <name type="common">Svalbard reindeer</name>
    <dbReference type="NCBI Taxonomy" id="3082113"/>
    <lineage>
        <taxon>Eukaryota</taxon>
        <taxon>Metazoa</taxon>
        <taxon>Chordata</taxon>
        <taxon>Craniata</taxon>
        <taxon>Vertebrata</taxon>
        <taxon>Euteleostomi</taxon>
        <taxon>Mammalia</taxon>
        <taxon>Eutheria</taxon>
        <taxon>Laurasiatheria</taxon>
        <taxon>Artiodactyla</taxon>
        <taxon>Ruminantia</taxon>
        <taxon>Pecora</taxon>
        <taxon>Cervidae</taxon>
        <taxon>Odocoileinae</taxon>
        <taxon>Rangifer</taxon>
    </lineage>
</organism>
<reference evidence="1" key="1">
    <citation type="submission" date="2023-05" db="EMBL/GenBank/DDBJ databases">
        <authorList>
            <consortium name="ELIXIR-Norway"/>
        </authorList>
    </citation>
    <scope>NUCLEOTIDE SEQUENCE</scope>
</reference>
<protein>
    <submittedName>
        <fullName evidence="1">Uncharacterized protein</fullName>
    </submittedName>
</protein>
<reference evidence="1" key="2">
    <citation type="submission" date="2025-03" db="EMBL/GenBank/DDBJ databases">
        <authorList>
            <consortium name="ELIXIR-Norway"/>
            <consortium name="Elixir Norway"/>
        </authorList>
    </citation>
    <scope>NUCLEOTIDE SEQUENCE</scope>
</reference>
<feature type="non-terminal residue" evidence="1">
    <location>
        <position position="57"/>
    </location>
</feature>
<dbReference type="Proteomes" id="UP001162501">
    <property type="component" value="Chromosome 25"/>
</dbReference>
<accession>A0AC59Z7S6</accession>
<evidence type="ECO:0000313" key="2">
    <source>
        <dbReference type="Proteomes" id="UP001162501"/>
    </source>
</evidence>
<name>A0AC59Z7S6_RANTA</name>
<sequence length="57" mass="6323">MSLLTLKRCHVNTVPKSLIKAALHSCGSRLCPHPRPRPSQHDQPAAAFKFCSKKSLQ</sequence>
<gene>
    <name evidence="1" type="ORF">MRATA1EN22A_LOCUS15132</name>
</gene>
<dbReference type="EMBL" id="OX596109">
    <property type="protein sequence ID" value="CAN0296324.1"/>
    <property type="molecule type" value="Genomic_DNA"/>
</dbReference>